<dbReference type="GeneID" id="106155964"/>
<dbReference type="Proteomes" id="UP000085678">
    <property type="component" value="Unplaced"/>
</dbReference>
<organism evidence="1 2">
    <name type="scientific">Lingula anatina</name>
    <name type="common">Brachiopod</name>
    <name type="synonym">Lingula unguis</name>
    <dbReference type="NCBI Taxonomy" id="7574"/>
    <lineage>
        <taxon>Eukaryota</taxon>
        <taxon>Metazoa</taxon>
        <taxon>Spiralia</taxon>
        <taxon>Lophotrochozoa</taxon>
        <taxon>Brachiopoda</taxon>
        <taxon>Linguliformea</taxon>
        <taxon>Lingulata</taxon>
        <taxon>Lingulida</taxon>
        <taxon>Linguloidea</taxon>
        <taxon>Lingulidae</taxon>
        <taxon>Lingula</taxon>
    </lineage>
</organism>
<evidence type="ECO:0000313" key="2">
    <source>
        <dbReference type="RefSeq" id="XP_013386467.1"/>
    </source>
</evidence>
<dbReference type="KEGG" id="lak:106155964"/>
<dbReference type="InterPro" id="IPR011009">
    <property type="entry name" value="Kinase-like_dom_sf"/>
</dbReference>
<dbReference type="SUPFAM" id="SSF56112">
    <property type="entry name" value="Protein kinase-like (PK-like)"/>
    <property type="match status" value="1"/>
</dbReference>
<sequence>METLVSLQKWIKGHFAGNLKVTTFPTPQKSVERCLLECKKRAKLVPGKGLREHLPPDPTLVKVLRSLVSFGNENRNLAAISFPTDGDLLYVEISTEAKMDILEYIRDNKVDVNQIIAWTCDIGETMDFLLEKRVLLWDIRPECIFMEKQEWVKFEWSSGAH</sequence>
<reference evidence="2" key="1">
    <citation type="submission" date="2025-08" db="UniProtKB">
        <authorList>
            <consortium name="RefSeq"/>
        </authorList>
    </citation>
    <scope>IDENTIFICATION</scope>
    <source>
        <tissue evidence="2">Gonads</tissue>
    </source>
</reference>
<accession>A0A1S3HKB7</accession>
<evidence type="ECO:0000313" key="1">
    <source>
        <dbReference type="Proteomes" id="UP000085678"/>
    </source>
</evidence>
<gene>
    <name evidence="2" type="primary">LOC106155964</name>
</gene>
<name>A0A1S3HKB7_LINAN</name>
<dbReference type="InParanoid" id="A0A1S3HKB7"/>
<keyword evidence="1" id="KW-1185">Reference proteome</keyword>
<protein>
    <submittedName>
        <fullName evidence="2">Uncharacterized protein LOC106155964</fullName>
    </submittedName>
</protein>
<dbReference type="AlphaFoldDB" id="A0A1S3HKB7"/>
<proteinExistence type="predicted"/>
<dbReference type="RefSeq" id="XP_013386467.1">
    <property type="nucleotide sequence ID" value="XM_013531013.1"/>
</dbReference>